<evidence type="ECO:0000313" key="2">
    <source>
        <dbReference type="Proteomes" id="UP000265520"/>
    </source>
</evidence>
<organism evidence="1 2">
    <name type="scientific">Trifolium medium</name>
    <dbReference type="NCBI Taxonomy" id="97028"/>
    <lineage>
        <taxon>Eukaryota</taxon>
        <taxon>Viridiplantae</taxon>
        <taxon>Streptophyta</taxon>
        <taxon>Embryophyta</taxon>
        <taxon>Tracheophyta</taxon>
        <taxon>Spermatophyta</taxon>
        <taxon>Magnoliopsida</taxon>
        <taxon>eudicotyledons</taxon>
        <taxon>Gunneridae</taxon>
        <taxon>Pentapetalae</taxon>
        <taxon>rosids</taxon>
        <taxon>fabids</taxon>
        <taxon>Fabales</taxon>
        <taxon>Fabaceae</taxon>
        <taxon>Papilionoideae</taxon>
        <taxon>50 kb inversion clade</taxon>
        <taxon>NPAAA clade</taxon>
        <taxon>Hologalegina</taxon>
        <taxon>IRL clade</taxon>
        <taxon>Trifolieae</taxon>
        <taxon>Trifolium</taxon>
    </lineage>
</organism>
<comment type="caution">
    <text evidence="1">The sequence shown here is derived from an EMBL/GenBank/DDBJ whole genome shotgun (WGS) entry which is preliminary data.</text>
</comment>
<feature type="non-terminal residue" evidence="1">
    <location>
        <position position="1"/>
    </location>
</feature>
<dbReference type="Proteomes" id="UP000265520">
    <property type="component" value="Unassembled WGS sequence"/>
</dbReference>
<sequence length="42" mass="4444">VSSLFRAGVDLGQLLAQSRTETKDVLLNNNLQAGLVSGKMQA</sequence>
<name>A0A392T857_9FABA</name>
<dbReference type="AlphaFoldDB" id="A0A392T857"/>
<proteinExistence type="predicted"/>
<keyword evidence="2" id="KW-1185">Reference proteome</keyword>
<protein>
    <submittedName>
        <fullName evidence="1">Uncharacterized protein</fullName>
    </submittedName>
</protein>
<evidence type="ECO:0000313" key="1">
    <source>
        <dbReference type="EMBL" id="MCI56485.1"/>
    </source>
</evidence>
<reference evidence="1 2" key="1">
    <citation type="journal article" date="2018" name="Front. Plant Sci.">
        <title>Red Clover (Trifolium pratense) and Zigzag Clover (T. medium) - A Picture of Genomic Similarities and Differences.</title>
        <authorList>
            <person name="Dluhosova J."/>
            <person name="Istvanek J."/>
            <person name="Nedelnik J."/>
            <person name="Repkova J."/>
        </authorList>
    </citation>
    <scope>NUCLEOTIDE SEQUENCE [LARGE SCALE GENOMIC DNA]</scope>
    <source>
        <strain evidence="2">cv. 10/8</strain>
        <tissue evidence="1">Leaf</tissue>
    </source>
</reference>
<dbReference type="EMBL" id="LXQA010513023">
    <property type="protein sequence ID" value="MCI56485.1"/>
    <property type="molecule type" value="Genomic_DNA"/>
</dbReference>
<accession>A0A392T857</accession>